<keyword evidence="3" id="KW-1003">Cell membrane</keyword>
<name>A0A4W4HIE3_ELEEL</name>
<dbReference type="GO" id="GO:0045030">
    <property type="term" value="F:G protein-coupled UTP receptor activity"/>
    <property type="evidence" value="ECO:0007669"/>
    <property type="project" value="TreeGrafter"/>
</dbReference>
<keyword evidence="5 10" id="KW-1133">Transmembrane helix</keyword>
<keyword evidence="8" id="KW-0675">Receptor</keyword>
<accession>A0A4W4HIE3</accession>
<feature type="transmembrane region" description="Helical" evidence="10">
    <location>
        <begin position="195"/>
        <end position="212"/>
    </location>
</feature>
<dbReference type="Gene3D" id="1.20.1070.10">
    <property type="entry name" value="Rhodopsin 7-helix transmembrane proteins"/>
    <property type="match status" value="2"/>
</dbReference>
<keyword evidence="6" id="KW-0297">G-protein coupled receptor</keyword>
<dbReference type="GO" id="GO:0005886">
    <property type="term" value="C:plasma membrane"/>
    <property type="evidence" value="ECO:0007669"/>
    <property type="project" value="UniProtKB-SubCell"/>
</dbReference>
<dbReference type="STRING" id="8005.ENSEEEP00000049909"/>
<reference evidence="12" key="4">
    <citation type="submission" date="2025-08" db="UniProtKB">
        <authorList>
            <consortium name="Ensembl"/>
        </authorList>
    </citation>
    <scope>IDENTIFICATION</scope>
</reference>
<reference evidence="12" key="3">
    <citation type="submission" date="2020-05" db="EMBL/GenBank/DDBJ databases">
        <title>Electrophorus electricus (electric eel) genome, fEleEle1, primary haplotype.</title>
        <authorList>
            <person name="Myers G."/>
            <person name="Meyer A."/>
            <person name="Fedrigo O."/>
            <person name="Formenti G."/>
            <person name="Rhie A."/>
            <person name="Tracey A."/>
            <person name="Sims Y."/>
            <person name="Jarvis E.D."/>
        </authorList>
    </citation>
    <scope>NUCLEOTIDE SEQUENCE [LARGE SCALE GENOMIC DNA]</scope>
</reference>
<sequence length="283" mass="32471">CIWFLCPWKVISDGGQYRWQFKEDYKYILLPAGYGVVLLLGLVLNGITLYAMLFCIKRWNASTIFMINLIMCDTLYILTLPFLIYYYADKNDWHLDEALCKIVRFLFYAHLYGRILFLSCISLHCYLGVRHPVHSMNWVSALRVPVFHFVRTADSGSERVCHDTTSKELFNDFWAYSGGVGGSASRRSKRKSARTMVLVMLAFMLGFLPFHVTRGLYYCFRHHNCGLLEATGVAYKVMRPLVSANSCIDPILYLLAGQGFHSLSKTTKKSRTSGARMYHSTPV</sequence>
<dbReference type="PANTHER" id="PTHR24231:SF17">
    <property type="entry name" value="P2Y PURINOCEPTOR 2"/>
    <property type="match status" value="1"/>
</dbReference>
<dbReference type="PRINTS" id="PR00237">
    <property type="entry name" value="GPCRRHODOPSN"/>
</dbReference>
<dbReference type="GeneTree" id="ENSGT01030000234621"/>
<evidence type="ECO:0000256" key="8">
    <source>
        <dbReference type="ARBA" id="ARBA00023170"/>
    </source>
</evidence>
<dbReference type="Proteomes" id="UP000314983">
    <property type="component" value="Chromosome 4"/>
</dbReference>
<evidence type="ECO:0000256" key="9">
    <source>
        <dbReference type="ARBA" id="ARBA00023224"/>
    </source>
</evidence>
<dbReference type="PROSITE" id="PS50262">
    <property type="entry name" value="G_PROTEIN_RECEP_F1_2"/>
    <property type="match status" value="2"/>
</dbReference>
<feature type="transmembrane region" description="Helical" evidence="10">
    <location>
        <begin position="107"/>
        <end position="129"/>
    </location>
</feature>
<gene>
    <name evidence="12" type="primary">LOC113576975</name>
</gene>
<dbReference type="Pfam" id="PF00001">
    <property type="entry name" value="7tm_1"/>
    <property type="match status" value="2"/>
</dbReference>
<keyword evidence="4 10" id="KW-0812">Transmembrane</keyword>
<reference evidence="13" key="2">
    <citation type="journal article" date="2017" name="Sci. Adv.">
        <title>A tail of two voltages: Proteomic comparison of the three electric organs of the electric eel.</title>
        <authorList>
            <person name="Traeger L.L."/>
            <person name="Sabat G."/>
            <person name="Barrett-Wilt G.A."/>
            <person name="Wells G.B."/>
            <person name="Sussman M.R."/>
        </authorList>
    </citation>
    <scope>NUCLEOTIDE SEQUENCE [LARGE SCALE GENOMIC DNA]</scope>
</reference>
<evidence type="ECO:0000313" key="12">
    <source>
        <dbReference type="Ensembl" id="ENSEEEP00000049909.2"/>
    </source>
</evidence>
<evidence type="ECO:0000256" key="1">
    <source>
        <dbReference type="ARBA" id="ARBA00004651"/>
    </source>
</evidence>
<keyword evidence="7 10" id="KW-0472">Membrane</keyword>
<evidence type="ECO:0000256" key="2">
    <source>
        <dbReference type="ARBA" id="ARBA00021855"/>
    </source>
</evidence>
<reference evidence="12" key="5">
    <citation type="submission" date="2025-09" db="UniProtKB">
        <authorList>
            <consortium name="Ensembl"/>
        </authorList>
    </citation>
    <scope>IDENTIFICATION</scope>
</reference>
<organism evidence="12 13">
    <name type="scientific">Electrophorus electricus</name>
    <name type="common">Electric eel</name>
    <name type="synonym">Gymnotus electricus</name>
    <dbReference type="NCBI Taxonomy" id="8005"/>
    <lineage>
        <taxon>Eukaryota</taxon>
        <taxon>Metazoa</taxon>
        <taxon>Chordata</taxon>
        <taxon>Craniata</taxon>
        <taxon>Vertebrata</taxon>
        <taxon>Euteleostomi</taxon>
        <taxon>Actinopterygii</taxon>
        <taxon>Neopterygii</taxon>
        <taxon>Teleostei</taxon>
        <taxon>Ostariophysi</taxon>
        <taxon>Gymnotiformes</taxon>
        <taxon>Gymnotoidei</taxon>
        <taxon>Gymnotidae</taxon>
        <taxon>Electrophorus</taxon>
    </lineage>
</organism>
<dbReference type="Ensembl" id="ENSEEET00000050454.2">
    <property type="protein sequence ID" value="ENSEEEP00000049909.2"/>
    <property type="gene ID" value="ENSEEEG00000023463.2"/>
</dbReference>
<evidence type="ECO:0000256" key="10">
    <source>
        <dbReference type="SAM" id="Phobius"/>
    </source>
</evidence>
<feature type="transmembrane region" description="Helical" evidence="10">
    <location>
        <begin position="65"/>
        <end position="87"/>
    </location>
</feature>
<dbReference type="OMA" id="RCQFKED"/>
<comment type="subcellular location">
    <subcellularLocation>
        <location evidence="1">Cell membrane</location>
        <topology evidence="1">Multi-pass membrane protein</topology>
    </subcellularLocation>
</comment>
<dbReference type="SUPFAM" id="SSF81321">
    <property type="entry name" value="Family A G protein-coupled receptor-like"/>
    <property type="match status" value="1"/>
</dbReference>
<evidence type="ECO:0000256" key="3">
    <source>
        <dbReference type="ARBA" id="ARBA00022475"/>
    </source>
</evidence>
<keyword evidence="13" id="KW-1185">Reference proteome</keyword>
<dbReference type="InterPro" id="IPR017452">
    <property type="entry name" value="GPCR_Rhodpsn_7TM"/>
</dbReference>
<feature type="transmembrane region" description="Helical" evidence="10">
    <location>
        <begin position="27"/>
        <end position="53"/>
    </location>
</feature>
<protein>
    <recommendedName>
        <fullName evidence="2">P2Y purinoceptor 2</fullName>
    </recommendedName>
</protein>
<feature type="domain" description="G-protein coupled receptors family 1 profile" evidence="11">
    <location>
        <begin position="44"/>
        <end position="134"/>
    </location>
</feature>
<dbReference type="GO" id="GO:0031686">
    <property type="term" value="F:A1 adenosine receptor binding"/>
    <property type="evidence" value="ECO:0007669"/>
    <property type="project" value="TreeGrafter"/>
</dbReference>
<reference evidence="13" key="1">
    <citation type="journal article" date="2014" name="Science">
        <title>Nonhuman genetics. Genomic basis for the convergent evolution of electric organs.</title>
        <authorList>
            <person name="Gallant J.R."/>
            <person name="Traeger L.L."/>
            <person name="Volkening J.D."/>
            <person name="Moffett H."/>
            <person name="Chen P.H."/>
            <person name="Novina C.D."/>
            <person name="Phillips G.N.Jr."/>
            <person name="Anand R."/>
            <person name="Wells G.B."/>
            <person name="Pinch M."/>
            <person name="Guth R."/>
            <person name="Unguez G.A."/>
            <person name="Albert J.S."/>
            <person name="Zakon H.H."/>
            <person name="Samanta M.P."/>
            <person name="Sussman M.R."/>
        </authorList>
    </citation>
    <scope>NUCLEOTIDE SEQUENCE [LARGE SCALE GENOMIC DNA]</scope>
</reference>
<feature type="domain" description="G-protein coupled receptors family 1 profile" evidence="11">
    <location>
        <begin position="183"/>
        <end position="253"/>
    </location>
</feature>
<evidence type="ECO:0000256" key="4">
    <source>
        <dbReference type="ARBA" id="ARBA00022692"/>
    </source>
</evidence>
<keyword evidence="9" id="KW-0807">Transducer</keyword>
<dbReference type="AlphaFoldDB" id="A0A4W4HIE3"/>
<proteinExistence type="predicted"/>
<evidence type="ECO:0000256" key="7">
    <source>
        <dbReference type="ARBA" id="ARBA00023136"/>
    </source>
</evidence>
<evidence type="ECO:0000256" key="6">
    <source>
        <dbReference type="ARBA" id="ARBA00023040"/>
    </source>
</evidence>
<evidence type="ECO:0000256" key="5">
    <source>
        <dbReference type="ARBA" id="ARBA00022989"/>
    </source>
</evidence>
<evidence type="ECO:0000313" key="13">
    <source>
        <dbReference type="Proteomes" id="UP000314983"/>
    </source>
</evidence>
<dbReference type="PRINTS" id="PR01157">
    <property type="entry name" value="P2YPURNOCPTR"/>
</dbReference>
<dbReference type="InterPro" id="IPR000276">
    <property type="entry name" value="GPCR_Rhodpsn"/>
</dbReference>
<evidence type="ECO:0000259" key="11">
    <source>
        <dbReference type="PROSITE" id="PS50262"/>
    </source>
</evidence>
<dbReference type="PANTHER" id="PTHR24231">
    <property type="entry name" value="PURINOCEPTOR-RELATED G-PROTEIN COUPLED RECEPTOR"/>
    <property type="match status" value="1"/>
</dbReference>